<protein>
    <submittedName>
        <fullName evidence="1">Uncharacterized protein</fullName>
    </submittedName>
</protein>
<sequence>MASLVLLLSELLRHENLDSLMPLPSSCDQSFAATAGAAAPSSCATKVTSRTSAGDAMKIVYKLDTEQQNTSFLVQGYTRIEAALPLMVYQSSPEITR</sequence>
<accession>A0A8S0RXV9</accession>
<reference evidence="1 2" key="1">
    <citation type="submission" date="2019-12" db="EMBL/GenBank/DDBJ databases">
        <authorList>
            <person name="Alioto T."/>
            <person name="Alioto T."/>
            <person name="Gomez Garrido J."/>
        </authorList>
    </citation>
    <scope>NUCLEOTIDE SEQUENCE [LARGE SCALE GENOMIC DNA]</scope>
</reference>
<dbReference type="Gramene" id="OE9A022438T1">
    <property type="protein sequence ID" value="OE9A022438C1"/>
    <property type="gene ID" value="OE9A022438"/>
</dbReference>
<organism evidence="1 2">
    <name type="scientific">Olea europaea subsp. europaea</name>
    <dbReference type="NCBI Taxonomy" id="158383"/>
    <lineage>
        <taxon>Eukaryota</taxon>
        <taxon>Viridiplantae</taxon>
        <taxon>Streptophyta</taxon>
        <taxon>Embryophyta</taxon>
        <taxon>Tracheophyta</taxon>
        <taxon>Spermatophyta</taxon>
        <taxon>Magnoliopsida</taxon>
        <taxon>eudicotyledons</taxon>
        <taxon>Gunneridae</taxon>
        <taxon>Pentapetalae</taxon>
        <taxon>asterids</taxon>
        <taxon>lamiids</taxon>
        <taxon>Lamiales</taxon>
        <taxon>Oleaceae</taxon>
        <taxon>Oleeae</taxon>
        <taxon>Olea</taxon>
    </lineage>
</organism>
<dbReference type="AlphaFoldDB" id="A0A8S0RXV9"/>
<evidence type="ECO:0000313" key="1">
    <source>
        <dbReference type="EMBL" id="CAA2983859.1"/>
    </source>
</evidence>
<comment type="caution">
    <text evidence="1">The sequence shown here is derived from an EMBL/GenBank/DDBJ whole genome shotgun (WGS) entry which is preliminary data.</text>
</comment>
<name>A0A8S0RXV9_OLEEU</name>
<proteinExistence type="predicted"/>
<evidence type="ECO:0000313" key="2">
    <source>
        <dbReference type="Proteomes" id="UP000594638"/>
    </source>
</evidence>
<gene>
    <name evidence="1" type="ORF">OLEA9_A022438</name>
</gene>
<keyword evidence="2" id="KW-1185">Reference proteome</keyword>
<dbReference type="Proteomes" id="UP000594638">
    <property type="component" value="Unassembled WGS sequence"/>
</dbReference>
<dbReference type="EMBL" id="CACTIH010003745">
    <property type="protein sequence ID" value="CAA2983859.1"/>
    <property type="molecule type" value="Genomic_DNA"/>
</dbReference>